<dbReference type="PANTHER" id="PTHR36440">
    <property type="entry name" value="PUTATIVE (AFU_ORTHOLOGUE AFUA_8G07350)-RELATED"/>
    <property type="match status" value="1"/>
</dbReference>
<organism evidence="2 3">
    <name type="scientific">Rhizobium daejeonense</name>
    <dbReference type="NCBI Taxonomy" id="240521"/>
    <lineage>
        <taxon>Bacteria</taxon>
        <taxon>Pseudomonadati</taxon>
        <taxon>Pseudomonadota</taxon>
        <taxon>Alphaproteobacteria</taxon>
        <taxon>Hyphomicrobiales</taxon>
        <taxon>Rhizobiaceae</taxon>
        <taxon>Rhizobium/Agrobacterium group</taxon>
        <taxon>Rhizobium</taxon>
    </lineage>
</organism>
<dbReference type="SUPFAM" id="SSF51182">
    <property type="entry name" value="RmlC-like cupins"/>
    <property type="match status" value="1"/>
</dbReference>
<reference evidence="2 3" key="1">
    <citation type="submission" date="2020-02" db="EMBL/GenBank/DDBJ databases">
        <title>Genome sequence of the type strain CCBAU10050 of Rhizobium daejeonense.</title>
        <authorList>
            <person name="Gao J."/>
            <person name="Sun J."/>
        </authorList>
    </citation>
    <scope>NUCLEOTIDE SEQUENCE [LARGE SCALE GENOMIC DNA]</scope>
    <source>
        <strain evidence="2 3">CCBAU10050</strain>
    </source>
</reference>
<gene>
    <name evidence="2" type="ORF">G6N76_08980</name>
</gene>
<protein>
    <submittedName>
        <fullName evidence="2">Cupin domain-containing protein</fullName>
    </submittedName>
</protein>
<proteinExistence type="predicted"/>
<dbReference type="InterPro" id="IPR014710">
    <property type="entry name" value="RmlC-like_jellyroll"/>
</dbReference>
<dbReference type="Gene3D" id="2.60.120.10">
    <property type="entry name" value="Jelly Rolls"/>
    <property type="match status" value="1"/>
</dbReference>
<sequence length="161" mass="17570">MVPCDHPGKLADGEDRFGTPMHFLNGRFDIKVSAADTGGALCIIDTLRDRAGGPPLHYHEHQDEWFLVREGSFLFLIGDRFHRAGPGDSIFGPRGEPHAFRCLTAPARLLLVFQPALRIEEFFAGGTRLEQAETAAFDALSLAHGIVNIGPPLRGDEPVEG</sequence>
<accession>A0A6M1RXK1</accession>
<dbReference type="Pfam" id="PF07883">
    <property type="entry name" value="Cupin_2"/>
    <property type="match status" value="1"/>
</dbReference>
<dbReference type="InterPro" id="IPR013096">
    <property type="entry name" value="Cupin_2"/>
</dbReference>
<evidence type="ECO:0000313" key="3">
    <source>
        <dbReference type="Proteomes" id="UP000477849"/>
    </source>
</evidence>
<dbReference type="AlphaFoldDB" id="A0A6M1RXK1"/>
<dbReference type="RefSeq" id="WP_163903511.1">
    <property type="nucleotide sequence ID" value="NZ_CP048427.1"/>
</dbReference>
<comment type="caution">
    <text evidence="2">The sequence shown here is derived from an EMBL/GenBank/DDBJ whole genome shotgun (WGS) entry which is preliminary data.</text>
</comment>
<dbReference type="InterPro" id="IPR053146">
    <property type="entry name" value="QDO-like"/>
</dbReference>
<dbReference type="Proteomes" id="UP000477849">
    <property type="component" value="Unassembled WGS sequence"/>
</dbReference>
<feature type="domain" description="Cupin type-2" evidence="1">
    <location>
        <begin position="53"/>
        <end position="113"/>
    </location>
</feature>
<dbReference type="InterPro" id="IPR011051">
    <property type="entry name" value="RmlC_Cupin_sf"/>
</dbReference>
<name>A0A6M1RXK1_9HYPH</name>
<evidence type="ECO:0000313" key="2">
    <source>
        <dbReference type="EMBL" id="NGO63809.1"/>
    </source>
</evidence>
<dbReference type="EMBL" id="JAAKZH010000002">
    <property type="protein sequence ID" value="NGO63809.1"/>
    <property type="molecule type" value="Genomic_DNA"/>
</dbReference>
<evidence type="ECO:0000259" key="1">
    <source>
        <dbReference type="Pfam" id="PF07883"/>
    </source>
</evidence>
<dbReference type="PANTHER" id="PTHR36440:SF1">
    <property type="entry name" value="PUTATIVE (AFU_ORTHOLOGUE AFUA_8G07350)-RELATED"/>
    <property type="match status" value="1"/>
</dbReference>
<keyword evidence="3" id="KW-1185">Reference proteome</keyword>